<dbReference type="EMBL" id="ABXP02000036">
    <property type="protein sequence ID" value="KKC30358.1"/>
    <property type="molecule type" value="Genomic_DNA"/>
</dbReference>
<dbReference type="Proteomes" id="UP000010146">
    <property type="component" value="Unassembled WGS sequence"/>
</dbReference>
<accession>A0A0F5PNY5</accession>
<comment type="caution">
    <text evidence="1">The sequence shown here is derived from an EMBL/GenBank/DDBJ whole genome shotgun (WGS) entry which is preliminary data.</text>
</comment>
<dbReference type="AlphaFoldDB" id="A0A0F5PNY5"/>
<protein>
    <submittedName>
        <fullName evidence="1">Uncharacterized protein</fullName>
    </submittedName>
</protein>
<reference evidence="1 2" key="1">
    <citation type="submission" date="2008-07" db="EMBL/GenBank/DDBJ databases">
        <authorList>
            <person name="Gonzalez J."/>
            <person name="Sokolova T."/>
            <person name="Ferriera S."/>
            <person name="Johnson J."/>
            <person name="Kravitz S."/>
            <person name="Beeson K."/>
            <person name="Sutton G."/>
            <person name="Rogers Y.-H."/>
            <person name="Friedman R."/>
            <person name="Frazier M."/>
            <person name="Venter J.C."/>
        </authorList>
    </citation>
    <scope>NUCLEOTIDE SEQUENCE [LARGE SCALE GENOMIC DNA]</scope>
    <source>
        <strain evidence="1 2">DSM 12653</strain>
    </source>
</reference>
<organism evidence="1 2">
    <name type="scientific">Caldanaerobacter subterraneus subsp. pacificus DSM 12653</name>
    <dbReference type="NCBI Taxonomy" id="391606"/>
    <lineage>
        <taxon>Bacteria</taxon>
        <taxon>Bacillati</taxon>
        <taxon>Bacillota</taxon>
        <taxon>Clostridia</taxon>
        <taxon>Thermoanaerobacterales</taxon>
        <taxon>Thermoanaerobacteraceae</taxon>
        <taxon>Caldanaerobacter</taxon>
    </lineage>
</organism>
<reference evidence="2" key="3">
    <citation type="submission" date="2015-02" db="EMBL/GenBank/DDBJ databases">
        <title>Genome analysis of three genomes within the thermophilic hydrogenogenic bacterial species Caldanaerobacter subterraneus.</title>
        <authorList>
            <person name="Sant'Anna F.H."/>
            <person name="Lebedinsky A."/>
            <person name="Sokolova T."/>
            <person name="Robb F.T."/>
            <person name="Gonzalez J.M."/>
        </authorList>
    </citation>
    <scope>NUCLEOTIDE SEQUENCE [LARGE SCALE GENOMIC DNA]</scope>
    <source>
        <strain evidence="2">DSM 12653</strain>
    </source>
</reference>
<reference evidence="1 2" key="2">
    <citation type="journal article" date="2015" name="BMC Genomics">
        <title>Analysis of three genomes within the thermophilic bacterial species Caldanaerobacter subterraneus with a focus on carbon monoxide dehydrogenase evolution and hydrolase diversity.</title>
        <authorList>
            <person name="Sant'Anna F.H."/>
            <person name="Lebedinsky A.V."/>
            <person name="Sokolova T.G."/>
            <person name="Robb F.T."/>
            <person name="Gonzalez J.M."/>
        </authorList>
    </citation>
    <scope>NUCLEOTIDE SEQUENCE [LARGE SCALE GENOMIC DNA]</scope>
    <source>
        <strain evidence="1 2">DSM 12653</strain>
    </source>
</reference>
<evidence type="ECO:0000313" key="1">
    <source>
        <dbReference type="EMBL" id="KKC30358.1"/>
    </source>
</evidence>
<evidence type="ECO:0000313" key="2">
    <source>
        <dbReference type="Proteomes" id="UP000010146"/>
    </source>
</evidence>
<sequence>MHTKHLTIVYSRRLFYMKNKKEPAYAGSKGGLGGEIFNTLEGG</sequence>
<proteinExistence type="predicted"/>
<gene>
    <name evidence="1" type="ORF">CDSM653_00615</name>
</gene>
<name>A0A0F5PNY5_9THEO</name>